<dbReference type="GO" id="GO:0008652">
    <property type="term" value="P:amino acid biosynthetic process"/>
    <property type="evidence" value="ECO:0007669"/>
    <property type="project" value="UniProtKB-KW"/>
</dbReference>
<comment type="subunit">
    <text evidence="11">Monomer.</text>
</comment>
<feature type="binding site" evidence="11">
    <location>
        <position position="145"/>
    </location>
    <ligand>
        <name>substrate</name>
    </ligand>
</feature>
<keyword evidence="11" id="KW-0479">Metal-binding</keyword>
<comment type="catalytic activity">
    <reaction evidence="10 11">
        <text>shikimate + ATP = 3-phosphoshikimate + ADP + H(+)</text>
        <dbReference type="Rhea" id="RHEA:13121"/>
        <dbReference type="ChEBI" id="CHEBI:15378"/>
        <dbReference type="ChEBI" id="CHEBI:30616"/>
        <dbReference type="ChEBI" id="CHEBI:36208"/>
        <dbReference type="ChEBI" id="CHEBI:145989"/>
        <dbReference type="ChEBI" id="CHEBI:456216"/>
        <dbReference type="EC" id="2.7.1.71"/>
    </reaction>
</comment>
<evidence type="ECO:0000256" key="4">
    <source>
        <dbReference type="ARBA" id="ARBA00022605"/>
    </source>
</evidence>
<dbReference type="Proteomes" id="UP000885779">
    <property type="component" value="Unassembled WGS sequence"/>
</dbReference>
<gene>
    <name evidence="11" type="primary">aroK</name>
    <name evidence="12" type="ORF">ENK44_08515</name>
</gene>
<comment type="function">
    <text evidence="11">Catalyzes the specific phosphorylation of the 3-hydroxyl group of shikimic acid using ATP as a cosubstrate.</text>
</comment>
<evidence type="ECO:0000313" key="12">
    <source>
        <dbReference type="EMBL" id="HGY55729.1"/>
    </source>
</evidence>
<dbReference type="GO" id="GO:0004765">
    <property type="term" value="F:shikimate kinase activity"/>
    <property type="evidence" value="ECO:0007669"/>
    <property type="project" value="UniProtKB-UniRule"/>
</dbReference>
<keyword evidence="11" id="KW-0963">Cytoplasm</keyword>
<dbReference type="PANTHER" id="PTHR21087:SF16">
    <property type="entry name" value="SHIKIMATE KINASE 1, CHLOROPLASTIC"/>
    <property type="match status" value="1"/>
</dbReference>
<dbReference type="Gene3D" id="3.40.50.300">
    <property type="entry name" value="P-loop containing nucleotide triphosphate hydrolases"/>
    <property type="match status" value="1"/>
</dbReference>
<evidence type="ECO:0000256" key="3">
    <source>
        <dbReference type="ARBA" id="ARBA00012154"/>
    </source>
</evidence>
<organism evidence="12">
    <name type="scientific">Caldithrix abyssi</name>
    <dbReference type="NCBI Taxonomy" id="187145"/>
    <lineage>
        <taxon>Bacteria</taxon>
        <taxon>Pseudomonadati</taxon>
        <taxon>Calditrichota</taxon>
        <taxon>Calditrichia</taxon>
        <taxon>Calditrichales</taxon>
        <taxon>Calditrichaceae</taxon>
        <taxon>Caldithrix</taxon>
    </lineage>
</organism>
<feature type="binding site" evidence="11">
    <location>
        <position position="16"/>
    </location>
    <ligand>
        <name>Mg(2+)</name>
        <dbReference type="ChEBI" id="CHEBI:18420"/>
    </ligand>
</feature>
<comment type="subcellular location">
    <subcellularLocation>
        <location evidence="11">Cytoplasm</location>
    </subcellularLocation>
</comment>
<name>A0A7V4WUV4_CALAY</name>
<proteinExistence type="inferred from homology"/>
<dbReference type="GO" id="GO:0000287">
    <property type="term" value="F:magnesium ion binding"/>
    <property type="evidence" value="ECO:0007669"/>
    <property type="project" value="UniProtKB-UniRule"/>
</dbReference>
<dbReference type="PANTHER" id="PTHR21087">
    <property type="entry name" value="SHIKIMATE KINASE"/>
    <property type="match status" value="1"/>
</dbReference>
<evidence type="ECO:0000256" key="11">
    <source>
        <dbReference type="HAMAP-Rule" id="MF_00109"/>
    </source>
</evidence>
<evidence type="ECO:0000256" key="8">
    <source>
        <dbReference type="ARBA" id="ARBA00022840"/>
    </source>
</evidence>
<keyword evidence="8 11" id="KW-0067">ATP-binding</keyword>
<keyword evidence="6 11" id="KW-0547">Nucleotide-binding</keyword>
<dbReference type="UniPathway" id="UPA00053">
    <property type="reaction ID" value="UER00088"/>
</dbReference>
<keyword evidence="9 11" id="KW-0057">Aromatic amino acid biosynthesis</keyword>
<dbReference type="InterPro" id="IPR031322">
    <property type="entry name" value="Shikimate/glucono_kinase"/>
</dbReference>
<comment type="caution">
    <text evidence="11">Lacks conserved residue(s) required for the propagation of feature annotation.</text>
</comment>
<evidence type="ECO:0000256" key="6">
    <source>
        <dbReference type="ARBA" id="ARBA00022741"/>
    </source>
</evidence>
<keyword evidence="11" id="KW-0460">Magnesium</keyword>
<feature type="binding site" evidence="11">
    <location>
        <position position="58"/>
    </location>
    <ligand>
        <name>substrate</name>
    </ligand>
</feature>
<dbReference type="Pfam" id="PF01202">
    <property type="entry name" value="SKI"/>
    <property type="match status" value="1"/>
</dbReference>
<dbReference type="GO" id="GO:0005524">
    <property type="term" value="F:ATP binding"/>
    <property type="evidence" value="ECO:0007669"/>
    <property type="project" value="UniProtKB-UniRule"/>
</dbReference>
<comment type="cofactor">
    <cofactor evidence="11">
        <name>Mg(2+)</name>
        <dbReference type="ChEBI" id="CHEBI:18420"/>
    </cofactor>
    <text evidence="11">Binds 1 Mg(2+) ion per subunit.</text>
</comment>
<comment type="caution">
    <text evidence="12">The sequence shown here is derived from an EMBL/GenBank/DDBJ whole genome shotgun (WGS) entry which is preliminary data.</text>
</comment>
<evidence type="ECO:0000256" key="2">
    <source>
        <dbReference type="ARBA" id="ARBA00006997"/>
    </source>
</evidence>
<evidence type="ECO:0000256" key="1">
    <source>
        <dbReference type="ARBA" id="ARBA00004842"/>
    </source>
</evidence>
<feature type="binding site" evidence="11">
    <location>
        <position position="34"/>
    </location>
    <ligand>
        <name>substrate</name>
    </ligand>
</feature>
<feature type="binding site" evidence="11">
    <location>
        <begin position="12"/>
        <end position="17"/>
    </location>
    <ligand>
        <name>ATP</name>
        <dbReference type="ChEBI" id="CHEBI:30616"/>
    </ligand>
</feature>
<dbReference type="GO" id="GO:0009423">
    <property type="term" value="P:chorismate biosynthetic process"/>
    <property type="evidence" value="ECO:0007669"/>
    <property type="project" value="UniProtKB-UniRule"/>
</dbReference>
<accession>A0A7V4WUV4</accession>
<dbReference type="EC" id="2.7.1.71" evidence="3 11"/>
<dbReference type="HAMAP" id="MF_00109">
    <property type="entry name" value="Shikimate_kinase"/>
    <property type="match status" value="1"/>
</dbReference>
<evidence type="ECO:0000256" key="9">
    <source>
        <dbReference type="ARBA" id="ARBA00023141"/>
    </source>
</evidence>
<evidence type="ECO:0000256" key="10">
    <source>
        <dbReference type="ARBA" id="ARBA00048567"/>
    </source>
</evidence>
<dbReference type="GO" id="GO:0005829">
    <property type="term" value="C:cytosol"/>
    <property type="evidence" value="ECO:0007669"/>
    <property type="project" value="TreeGrafter"/>
</dbReference>
<feature type="binding site" evidence="11">
    <location>
        <position position="119"/>
    </location>
    <ligand>
        <name>ATP</name>
        <dbReference type="ChEBI" id="CHEBI:30616"/>
    </ligand>
</feature>
<dbReference type="EMBL" id="DRQG01000080">
    <property type="protein sequence ID" value="HGY55729.1"/>
    <property type="molecule type" value="Genomic_DNA"/>
</dbReference>
<keyword evidence="7 11" id="KW-0418">Kinase</keyword>
<comment type="pathway">
    <text evidence="1 11">Metabolic intermediate biosynthesis; chorismate biosynthesis; chorismate from D-erythrose 4-phosphate and phosphoenolpyruvate: step 5/7.</text>
</comment>
<dbReference type="PRINTS" id="PR01100">
    <property type="entry name" value="SHIKIMTKNASE"/>
</dbReference>
<dbReference type="CDD" id="cd00464">
    <property type="entry name" value="SK"/>
    <property type="match status" value="1"/>
</dbReference>
<evidence type="ECO:0000256" key="7">
    <source>
        <dbReference type="ARBA" id="ARBA00022777"/>
    </source>
</evidence>
<keyword evidence="5 11" id="KW-0808">Transferase</keyword>
<dbReference type="PROSITE" id="PS01128">
    <property type="entry name" value="SHIKIMATE_KINASE"/>
    <property type="match status" value="1"/>
</dbReference>
<dbReference type="GO" id="GO:0009073">
    <property type="term" value="P:aromatic amino acid family biosynthetic process"/>
    <property type="evidence" value="ECO:0007669"/>
    <property type="project" value="UniProtKB-KW"/>
</dbReference>
<sequence>MKKHLYLSGFMGAGKSRIGRELAALTEHPFYDSDKWIEEREGLTVREIFEQKGEAYFREAEKEALRHLAGRKEASIVALGGGAILDEENRRLLKETGTLVYIKTSPEAVFERVRHSKKRPLLTVAEGPGYEQALLQRIRQMLTEREPLYKEAEVIIERDGLSLSEIVEAVLKFAKLKPHSSTVKNHTGSDQKM</sequence>
<dbReference type="InterPro" id="IPR027417">
    <property type="entry name" value="P-loop_NTPase"/>
</dbReference>
<keyword evidence="4 11" id="KW-0028">Amino-acid biosynthesis</keyword>
<comment type="similarity">
    <text evidence="2 11">Belongs to the shikimate kinase family.</text>
</comment>
<reference evidence="12" key="1">
    <citation type="journal article" date="2020" name="mSystems">
        <title>Genome- and Community-Level Interaction Insights into Carbon Utilization and Element Cycling Functions of Hydrothermarchaeota in Hydrothermal Sediment.</title>
        <authorList>
            <person name="Zhou Z."/>
            <person name="Liu Y."/>
            <person name="Xu W."/>
            <person name="Pan J."/>
            <person name="Luo Z.H."/>
            <person name="Li M."/>
        </authorList>
    </citation>
    <scope>NUCLEOTIDE SEQUENCE [LARGE SCALE GENOMIC DNA]</scope>
    <source>
        <strain evidence="12">HyVt-577</strain>
    </source>
</reference>
<dbReference type="SUPFAM" id="SSF52540">
    <property type="entry name" value="P-loop containing nucleoside triphosphate hydrolases"/>
    <property type="match status" value="1"/>
</dbReference>
<dbReference type="AlphaFoldDB" id="A0A7V4WUV4"/>
<dbReference type="InterPro" id="IPR000623">
    <property type="entry name" value="Shikimate_kinase/TSH1"/>
</dbReference>
<protein>
    <recommendedName>
        <fullName evidence="3 11">Shikimate kinase</fullName>
        <shortName evidence="11">SK</shortName>
        <ecNumber evidence="3 11">2.7.1.71</ecNumber>
    </recommendedName>
</protein>
<evidence type="ECO:0000256" key="5">
    <source>
        <dbReference type="ARBA" id="ARBA00022679"/>
    </source>
</evidence>
<feature type="binding site" evidence="11">
    <location>
        <position position="81"/>
    </location>
    <ligand>
        <name>substrate</name>
    </ligand>
</feature>
<dbReference type="InterPro" id="IPR023000">
    <property type="entry name" value="Shikimate_kinase_CS"/>
</dbReference>